<name>A0A6P3XM75_DINQU</name>
<feature type="coiled-coil region" evidence="1">
    <location>
        <begin position="14"/>
        <end position="363"/>
    </location>
</feature>
<gene>
    <name evidence="3" type="primary">LOC106746928</name>
</gene>
<accession>A0A6P3XM75</accession>
<dbReference type="KEGG" id="dqu:106746928"/>
<protein>
    <submittedName>
        <fullName evidence="3">Protein Spindly-like isoform X1</fullName>
    </submittedName>
</protein>
<dbReference type="Proteomes" id="UP000515204">
    <property type="component" value="Unplaced"/>
</dbReference>
<evidence type="ECO:0000313" key="3">
    <source>
        <dbReference type="RefSeq" id="XP_014479561.1"/>
    </source>
</evidence>
<dbReference type="GeneID" id="106746928"/>
<dbReference type="AlphaFoldDB" id="A0A6P3XM75"/>
<proteinExistence type="predicted"/>
<keyword evidence="1" id="KW-0175">Coiled coil</keyword>
<organism evidence="2 3">
    <name type="scientific">Dinoponera quadriceps</name>
    <name type="common">South American ant</name>
    <dbReference type="NCBI Taxonomy" id="609295"/>
    <lineage>
        <taxon>Eukaryota</taxon>
        <taxon>Metazoa</taxon>
        <taxon>Ecdysozoa</taxon>
        <taxon>Arthropoda</taxon>
        <taxon>Hexapoda</taxon>
        <taxon>Insecta</taxon>
        <taxon>Pterygota</taxon>
        <taxon>Neoptera</taxon>
        <taxon>Endopterygota</taxon>
        <taxon>Hymenoptera</taxon>
        <taxon>Apocrita</taxon>
        <taxon>Aculeata</taxon>
        <taxon>Formicoidea</taxon>
        <taxon>Formicidae</taxon>
        <taxon>Ponerinae</taxon>
        <taxon>Ponerini</taxon>
        <taxon>Dinoponera</taxon>
    </lineage>
</organism>
<dbReference type="OrthoDB" id="2121607at2759"/>
<evidence type="ECO:0000313" key="2">
    <source>
        <dbReference type="Proteomes" id="UP000515204"/>
    </source>
</evidence>
<evidence type="ECO:0000256" key="1">
    <source>
        <dbReference type="SAM" id="Coils"/>
    </source>
</evidence>
<sequence length="498" mass="58368">MSEMCDENMTDKKNEECLEESSIVQDDYKKLKQENECYRQELYVLRLRLKASEALEKELQEANEALEQSLEQCTMKAEKVLVEREEKYRAERIEYESHIVNLETKVLQSAQEIIELREELRKHEELKNERSQNLTFNEDNLIEYKEKIEELVTLLQNEGEKQEQMEEKLANMKNYIQELQDTLQNVYNQVIKEQLAEKNIALENTREELAANRMELESLKITPANDACKGNSLFAEVEDRRQMLLDKMNILQDKYNEAKRALNKKANEIKSLKVEKAAMIRKWETDAIDTLQENADLLEKYKSRIFELENKLKAEMKKNSQVEEVRFDDDSFDYTESLLAAKRKELEELHKKLEKQSIEILTREEANYDISKQLRYWRSKAMSMEAQFLAVKTQIETEQTNDNNNESLLEVIKDCTITDNADFEKTCNLYIVPDMPESTCREKAADVSEKPTADGCATGQKEAGKVLRFAQDAKDTGSKPLKRQSKQYDYPIISIPEF</sequence>
<reference evidence="3" key="1">
    <citation type="submission" date="2025-08" db="UniProtKB">
        <authorList>
            <consortium name="RefSeq"/>
        </authorList>
    </citation>
    <scope>IDENTIFICATION</scope>
</reference>
<dbReference type="CTD" id="33578"/>
<dbReference type="RefSeq" id="XP_014479561.1">
    <property type="nucleotide sequence ID" value="XM_014624075.1"/>
</dbReference>
<keyword evidence="2" id="KW-1185">Reference proteome</keyword>